<dbReference type="CDD" id="cd08422">
    <property type="entry name" value="PBP2_CrgA_like"/>
    <property type="match status" value="1"/>
</dbReference>
<comment type="caution">
    <text evidence="6">The sequence shown here is derived from an EMBL/GenBank/DDBJ whole genome shotgun (WGS) entry which is preliminary data.</text>
</comment>
<proteinExistence type="inferred from homology"/>
<dbReference type="Gene3D" id="3.40.190.290">
    <property type="match status" value="1"/>
</dbReference>
<dbReference type="InterPro" id="IPR058163">
    <property type="entry name" value="LysR-type_TF_proteobact-type"/>
</dbReference>
<evidence type="ECO:0000256" key="2">
    <source>
        <dbReference type="ARBA" id="ARBA00023015"/>
    </source>
</evidence>
<dbReference type="InterPro" id="IPR000847">
    <property type="entry name" value="LysR_HTH_N"/>
</dbReference>
<keyword evidence="2" id="KW-0805">Transcription regulation</keyword>
<dbReference type="PROSITE" id="PS50931">
    <property type="entry name" value="HTH_LYSR"/>
    <property type="match status" value="1"/>
</dbReference>
<dbReference type="SUPFAM" id="SSF53850">
    <property type="entry name" value="Periplasmic binding protein-like II"/>
    <property type="match status" value="1"/>
</dbReference>
<dbReference type="SUPFAM" id="SSF46785">
    <property type="entry name" value="Winged helix' DNA-binding domain"/>
    <property type="match status" value="1"/>
</dbReference>
<dbReference type="GO" id="GO:0006351">
    <property type="term" value="P:DNA-templated transcription"/>
    <property type="evidence" value="ECO:0007669"/>
    <property type="project" value="TreeGrafter"/>
</dbReference>
<dbReference type="AlphaFoldDB" id="S9PKY1"/>
<evidence type="ECO:0000256" key="3">
    <source>
        <dbReference type="ARBA" id="ARBA00023125"/>
    </source>
</evidence>
<dbReference type="Pfam" id="PF03466">
    <property type="entry name" value="LysR_substrate"/>
    <property type="match status" value="1"/>
</dbReference>
<organism evidence="6 7">
    <name type="scientific">Cystobacter fuscus (strain ATCC 25194 / DSM 2262 / NBRC 100088 / M29)</name>
    <dbReference type="NCBI Taxonomy" id="1242864"/>
    <lineage>
        <taxon>Bacteria</taxon>
        <taxon>Pseudomonadati</taxon>
        <taxon>Myxococcota</taxon>
        <taxon>Myxococcia</taxon>
        <taxon>Myxococcales</taxon>
        <taxon>Cystobacterineae</taxon>
        <taxon>Archangiaceae</taxon>
        <taxon>Cystobacter</taxon>
    </lineage>
</organism>
<comment type="similarity">
    <text evidence="1">Belongs to the LysR transcriptional regulatory family.</text>
</comment>
<keyword evidence="4" id="KW-0804">Transcription</keyword>
<dbReference type="Proteomes" id="UP000011682">
    <property type="component" value="Unassembled WGS sequence"/>
</dbReference>
<dbReference type="Gene3D" id="1.10.10.10">
    <property type="entry name" value="Winged helix-like DNA-binding domain superfamily/Winged helix DNA-binding domain"/>
    <property type="match status" value="1"/>
</dbReference>
<keyword evidence="7" id="KW-1185">Reference proteome</keyword>
<evidence type="ECO:0000259" key="5">
    <source>
        <dbReference type="PROSITE" id="PS50931"/>
    </source>
</evidence>
<dbReference type="EMBL" id="ANAH02000001">
    <property type="protein sequence ID" value="EPX64925.1"/>
    <property type="molecule type" value="Genomic_DNA"/>
</dbReference>
<dbReference type="Pfam" id="PF00126">
    <property type="entry name" value="HTH_1"/>
    <property type="match status" value="1"/>
</dbReference>
<dbReference type="PANTHER" id="PTHR30537:SF68">
    <property type="entry name" value="TRANSCRIPTIONAL REGULATOR-RELATED"/>
    <property type="match status" value="1"/>
</dbReference>
<dbReference type="InterPro" id="IPR036390">
    <property type="entry name" value="WH_DNA-bd_sf"/>
</dbReference>
<dbReference type="GO" id="GO:0043565">
    <property type="term" value="F:sequence-specific DNA binding"/>
    <property type="evidence" value="ECO:0007669"/>
    <property type="project" value="TreeGrafter"/>
</dbReference>
<dbReference type="OrthoDB" id="9812435at2"/>
<reference evidence="6" key="1">
    <citation type="submission" date="2013-05" db="EMBL/GenBank/DDBJ databases">
        <title>Genome assembly of Cystobacter fuscus DSM 2262.</title>
        <authorList>
            <person name="Sharma G."/>
            <person name="Khatri I."/>
            <person name="Kaur C."/>
            <person name="Mayilraj S."/>
            <person name="Subramanian S."/>
        </authorList>
    </citation>
    <scope>NUCLEOTIDE SEQUENCE [LARGE SCALE GENOMIC DNA]</scope>
    <source>
        <strain evidence="6">DSM 2262</strain>
    </source>
</reference>
<protein>
    <submittedName>
        <fullName evidence="6">Transcriptional regulator, LysR family</fullName>
    </submittedName>
</protein>
<name>S9PKY1_CYSF2</name>
<evidence type="ECO:0000256" key="1">
    <source>
        <dbReference type="ARBA" id="ARBA00009437"/>
    </source>
</evidence>
<dbReference type="InterPro" id="IPR005119">
    <property type="entry name" value="LysR_subst-bd"/>
</dbReference>
<dbReference type="RefSeq" id="WP_002622189.1">
    <property type="nucleotide sequence ID" value="NZ_ANAH02000001.1"/>
</dbReference>
<feature type="domain" description="HTH lysR-type" evidence="5">
    <location>
        <begin position="4"/>
        <end position="61"/>
    </location>
</feature>
<sequence>MFDLDLTDLRAFARIADLKSVSAAARALNMPKSSVSRSLARLEAVVGTALVERSNRHVRLTDAGALLHPHALRIMNDVDEAETALGGFVGVPRGTLRVSAPLSYVHTLIAPMLPTFLASYPEVRVVLDLNHRNVDMIAQEIDVAIRMGSLVDSGLVARRLPSLEMWLCASPSYLKARGTPTSVADLAGHDFMDRIDGTTEWTFDTPGRGKEHIAIYPRAVCPEPAVGLVMLMGGAGIGRLPRFMAEKAIAAGELVRVLPQTKPDTTEVNALYPSHRSLSAKVRVFIDALTAHLGGKKPR</sequence>
<accession>S9PKY1</accession>
<dbReference type="PANTHER" id="PTHR30537">
    <property type="entry name" value="HTH-TYPE TRANSCRIPTIONAL REGULATOR"/>
    <property type="match status" value="1"/>
</dbReference>
<dbReference type="InterPro" id="IPR036388">
    <property type="entry name" value="WH-like_DNA-bd_sf"/>
</dbReference>
<dbReference type="GO" id="GO:0003700">
    <property type="term" value="F:DNA-binding transcription factor activity"/>
    <property type="evidence" value="ECO:0007669"/>
    <property type="project" value="InterPro"/>
</dbReference>
<gene>
    <name evidence="6" type="ORF">D187_000348</name>
</gene>
<evidence type="ECO:0000313" key="7">
    <source>
        <dbReference type="Proteomes" id="UP000011682"/>
    </source>
</evidence>
<dbReference type="FunFam" id="1.10.10.10:FF:000001">
    <property type="entry name" value="LysR family transcriptional regulator"/>
    <property type="match status" value="1"/>
</dbReference>
<dbReference type="eggNOG" id="COG0583">
    <property type="taxonomic scope" value="Bacteria"/>
</dbReference>
<evidence type="ECO:0000313" key="6">
    <source>
        <dbReference type="EMBL" id="EPX64925.1"/>
    </source>
</evidence>
<keyword evidence="3" id="KW-0238">DNA-binding</keyword>
<evidence type="ECO:0000256" key="4">
    <source>
        <dbReference type="ARBA" id="ARBA00023163"/>
    </source>
</evidence>